<evidence type="ECO:0008006" key="3">
    <source>
        <dbReference type="Google" id="ProtNLM"/>
    </source>
</evidence>
<accession>A0ABP0S632</accession>
<keyword evidence="2" id="KW-1185">Reference proteome</keyword>
<sequence length="362" mass="39909">MVLALGSLQVQTALRFAASREADNPDIKQMETYSNTLYIFDCNGSMYDRDLPMIVPTCLFCRSTGGYHMVGRARTVEVDGDFLEVLVALREAQPGEAGNGKEGSIGMGRARRFVVGEGVWIKMIKSALVWPQTGGLFGELLANEAQRRRLSGLVIDGNCRDTPLLRQRLGRGEPTGETTDGDVVAHLPPRAAPKCRHSQEAWTLPGGDLTAVWGAREVSGSRARRSKWRRSHLHHNMRLEQGKLAVPFLGEAAWKDLSGSLSLLLRRSDFIVEIQMGGVSIQPGDFVLGDDDGLVVCRPRPRKFGELSACEACDYMSRNELNMEEKPVREVECVHSHFGSSPFLACAQADRQPSSKLRITQA</sequence>
<proteinExistence type="predicted"/>
<dbReference type="EMBL" id="CAXAMN010027029">
    <property type="protein sequence ID" value="CAK9107833.1"/>
    <property type="molecule type" value="Genomic_DNA"/>
</dbReference>
<comment type="caution">
    <text evidence="1">The sequence shown here is derived from an EMBL/GenBank/DDBJ whole genome shotgun (WGS) entry which is preliminary data.</text>
</comment>
<gene>
    <name evidence="1" type="ORF">CCMP2556_LOCUS50295</name>
</gene>
<protein>
    <recommendedName>
        <fullName evidence="3">4-hydroxy-4-methyl-2-oxoglutarate aldolase</fullName>
    </recommendedName>
</protein>
<dbReference type="InterPro" id="IPR036704">
    <property type="entry name" value="RraA/RraA-like_sf"/>
</dbReference>
<dbReference type="SUPFAM" id="SSF89562">
    <property type="entry name" value="RraA-like"/>
    <property type="match status" value="2"/>
</dbReference>
<dbReference type="Gene3D" id="3.50.30.40">
    <property type="entry name" value="Ribonuclease E inhibitor RraA/RraA-like"/>
    <property type="match status" value="2"/>
</dbReference>
<evidence type="ECO:0000313" key="1">
    <source>
        <dbReference type="EMBL" id="CAK9107833.1"/>
    </source>
</evidence>
<name>A0ABP0S632_9DINO</name>
<dbReference type="Proteomes" id="UP001642484">
    <property type="component" value="Unassembled WGS sequence"/>
</dbReference>
<organism evidence="1 2">
    <name type="scientific">Durusdinium trenchii</name>
    <dbReference type="NCBI Taxonomy" id="1381693"/>
    <lineage>
        <taxon>Eukaryota</taxon>
        <taxon>Sar</taxon>
        <taxon>Alveolata</taxon>
        <taxon>Dinophyceae</taxon>
        <taxon>Suessiales</taxon>
        <taxon>Symbiodiniaceae</taxon>
        <taxon>Durusdinium</taxon>
    </lineage>
</organism>
<reference evidence="1 2" key="1">
    <citation type="submission" date="2024-02" db="EMBL/GenBank/DDBJ databases">
        <authorList>
            <person name="Chen Y."/>
            <person name="Shah S."/>
            <person name="Dougan E. K."/>
            <person name="Thang M."/>
            <person name="Chan C."/>
        </authorList>
    </citation>
    <scope>NUCLEOTIDE SEQUENCE [LARGE SCALE GENOMIC DNA]</scope>
</reference>
<evidence type="ECO:0000313" key="2">
    <source>
        <dbReference type="Proteomes" id="UP001642484"/>
    </source>
</evidence>